<dbReference type="EMBL" id="JALLPJ020001404">
    <property type="protein sequence ID" value="KAL3765292.1"/>
    <property type="molecule type" value="Genomic_DNA"/>
</dbReference>
<feature type="compositionally biased region" description="Polar residues" evidence="1">
    <location>
        <begin position="97"/>
        <end position="106"/>
    </location>
</feature>
<gene>
    <name evidence="2" type="ORF">ACHAWO_000957</name>
</gene>
<keyword evidence="3" id="KW-1185">Reference proteome</keyword>
<name>A0ABD3MSS9_9STRA</name>
<evidence type="ECO:0000313" key="2">
    <source>
        <dbReference type="EMBL" id="KAL3765292.1"/>
    </source>
</evidence>
<evidence type="ECO:0000256" key="1">
    <source>
        <dbReference type="SAM" id="MobiDB-lite"/>
    </source>
</evidence>
<accession>A0ABD3MSS9</accession>
<comment type="caution">
    <text evidence="2">The sequence shown here is derived from an EMBL/GenBank/DDBJ whole genome shotgun (WGS) entry which is preliminary data.</text>
</comment>
<proteinExistence type="predicted"/>
<reference evidence="2 3" key="1">
    <citation type="submission" date="2024-10" db="EMBL/GenBank/DDBJ databases">
        <title>Updated reference genomes for cyclostephanoid diatoms.</title>
        <authorList>
            <person name="Roberts W.R."/>
            <person name="Alverson A.J."/>
        </authorList>
    </citation>
    <scope>NUCLEOTIDE SEQUENCE [LARGE SCALE GENOMIC DNA]</scope>
    <source>
        <strain evidence="2 3">AJA010-31</strain>
    </source>
</reference>
<dbReference type="AlphaFoldDB" id="A0ABD3MSS9"/>
<feature type="region of interest" description="Disordered" evidence="1">
    <location>
        <begin position="82"/>
        <end position="106"/>
    </location>
</feature>
<sequence>MNCDVDDYGPVDVDELMKAHYNESMPPLSKRKVVSKLMATPKDRGSKLDHGEKQIRILMIPQSKDPVLARWAQECVDVERTPHKSSTQVETYGRAESTASNVGKHNSNSRMNCGDKTCGGLVEETWVVLHDAAEDCCSTEYSWIDTELCAALTTHALHRKYWADKSGKCYQDSVVPTEDLSVEFIILLKTAVLLGFLGSLKEPVWLQVVLIS</sequence>
<evidence type="ECO:0000313" key="3">
    <source>
        <dbReference type="Proteomes" id="UP001530400"/>
    </source>
</evidence>
<organism evidence="2 3">
    <name type="scientific">Cyclotella atomus</name>
    <dbReference type="NCBI Taxonomy" id="382360"/>
    <lineage>
        <taxon>Eukaryota</taxon>
        <taxon>Sar</taxon>
        <taxon>Stramenopiles</taxon>
        <taxon>Ochrophyta</taxon>
        <taxon>Bacillariophyta</taxon>
        <taxon>Coscinodiscophyceae</taxon>
        <taxon>Thalassiosirophycidae</taxon>
        <taxon>Stephanodiscales</taxon>
        <taxon>Stephanodiscaceae</taxon>
        <taxon>Cyclotella</taxon>
    </lineage>
</organism>
<protein>
    <submittedName>
        <fullName evidence="2">Uncharacterized protein</fullName>
    </submittedName>
</protein>
<dbReference type="Proteomes" id="UP001530400">
    <property type="component" value="Unassembled WGS sequence"/>
</dbReference>